<dbReference type="Pfam" id="PF03466">
    <property type="entry name" value="LysR_substrate"/>
    <property type="match status" value="1"/>
</dbReference>
<dbReference type="Pfam" id="PF00126">
    <property type="entry name" value="HTH_1"/>
    <property type="match status" value="1"/>
</dbReference>
<keyword evidence="2" id="KW-0805">Transcription regulation</keyword>
<accession>A0ABU2EMH7</accession>
<keyword evidence="3" id="KW-0238">DNA-binding</keyword>
<protein>
    <submittedName>
        <fullName evidence="6">LysR substrate-binding domain-containing protein</fullName>
    </submittedName>
</protein>
<keyword evidence="4" id="KW-0804">Transcription</keyword>
<comment type="caution">
    <text evidence="6">The sequence shown here is derived from an EMBL/GenBank/DDBJ whole genome shotgun (WGS) entry which is preliminary data.</text>
</comment>
<gene>
    <name evidence="6" type="ORF">RI048_12010</name>
</gene>
<dbReference type="PROSITE" id="PS50931">
    <property type="entry name" value="HTH_LYSR"/>
    <property type="match status" value="1"/>
</dbReference>
<evidence type="ECO:0000313" key="7">
    <source>
        <dbReference type="Proteomes" id="UP001246576"/>
    </source>
</evidence>
<dbReference type="PANTHER" id="PTHR30537:SF74">
    <property type="entry name" value="HTH-TYPE TRANSCRIPTIONAL REGULATOR TRPI"/>
    <property type="match status" value="1"/>
</dbReference>
<dbReference type="Gene3D" id="3.40.190.10">
    <property type="entry name" value="Periplasmic binding protein-like II"/>
    <property type="match status" value="2"/>
</dbReference>
<dbReference type="PANTHER" id="PTHR30537">
    <property type="entry name" value="HTH-TYPE TRANSCRIPTIONAL REGULATOR"/>
    <property type="match status" value="1"/>
</dbReference>
<dbReference type="Proteomes" id="UP001246576">
    <property type="component" value="Unassembled WGS sequence"/>
</dbReference>
<dbReference type="InterPro" id="IPR036388">
    <property type="entry name" value="WH-like_DNA-bd_sf"/>
</dbReference>
<feature type="domain" description="HTH lysR-type" evidence="5">
    <location>
        <begin position="4"/>
        <end position="61"/>
    </location>
</feature>
<dbReference type="SUPFAM" id="SSF53850">
    <property type="entry name" value="Periplasmic binding protein-like II"/>
    <property type="match status" value="1"/>
</dbReference>
<comment type="similarity">
    <text evidence="1">Belongs to the LysR transcriptional regulatory family.</text>
</comment>
<evidence type="ECO:0000256" key="3">
    <source>
        <dbReference type="ARBA" id="ARBA00023125"/>
    </source>
</evidence>
<dbReference type="SUPFAM" id="SSF46785">
    <property type="entry name" value="Winged helix' DNA-binding domain"/>
    <property type="match status" value="1"/>
</dbReference>
<dbReference type="EMBL" id="JAVLSJ010000005">
    <property type="protein sequence ID" value="MDR9848947.1"/>
    <property type="molecule type" value="Genomic_DNA"/>
</dbReference>
<evidence type="ECO:0000256" key="2">
    <source>
        <dbReference type="ARBA" id="ARBA00023015"/>
    </source>
</evidence>
<dbReference type="RefSeq" id="WP_134134633.1">
    <property type="nucleotide sequence ID" value="NZ_JAVLSJ010000005.1"/>
</dbReference>
<dbReference type="PRINTS" id="PR00039">
    <property type="entry name" value="HTHLYSR"/>
</dbReference>
<evidence type="ECO:0000313" key="6">
    <source>
        <dbReference type="EMBL" id="MDR9848947.1"/>
    </source>
</evidence>
<dbReference type="InterPro" id="IPR005119">
    <property type="entry name" value="LysR_subst-bd"/>
</dbReference>
<evidence type="ECO:0000256" key="4">
    <source>
        <dbReference type="ARBA" id="ARBA00023163"/>
    </source>
</evidence>
<sequence length="297" mass="32921">MKLPPLENLRIFEAVARLQGFTAAGESLGLSHSAVSRRVSELESRLNVQLMHRTSRRLALTPEGKVLLEAVQEALQRIEEATEEILRPARQRPLLVSCERSLAMRWLIPRLSQFQDAHPDLPIYLSTGNGAVDVAREHIDVAIRRADFALDPRAVCIPLFTEQTGPVALPGLSGKALLTRLHSTSRPDAWKTWARRARVAARAARGAASDLHFDHFFLSLRAAEAGLGMAIAPLFMVVDSLEARTLTAPQGFVADDSRYIALMRRLPEPGSPEARFMDWLHAAVEETLSAARPYCRV</sequence>
<dbReference type="Gene3D" id="1.10.10.10">
    <property type="entry name" value="Winged helix-like DNA-binding domain superfamily/Winged helix DNA-binding domain"/>
    <property type="match status" value="1"/>
</dbReference>
<dbReference type="GeneID" id="90163612"/>
<reference evidence="6" key="1">
    <citation type="submission" date="2023-09" db="EMBL/GenBank/DDBJ databases">
        <title>Description of first Herbaspirillum huttiense subsp. nephrolepsisexaltata and Herbaspirillum huttiense subsp. lycopersicon.</title>
        <authorList>
            <person name="Poudel M."/>
            <person name="Sharma A."/>
            <person name="Goss E."/>
            <person name="Tapia J.H."/>
            <person name="Harmon C.M."/>
            <person name="Jones J.B."/>
        </authorList>
    </citation>
    <scope>NUCLEOTIDE SEQUENCE</scope>
    <source>
        <strain evidence="6">SE1</strain>
    </source>
</reference>
<dbReference type="InterPro" id="IPR000847">
    <property type="entry name" value="LysR_HTH_N"/>
</dbReference>
<dbReference type="InterPro" id="IPR058163">
    <property type="entry name" value="LysR-type_TF_proteobact-type"/>
</dbReference>
<keyword evidence="7" id="KW-1185">Reference proteome</keyword>
<evidence type="ECO:0000259" key="5">
    <source>
        <dbReference type="PROSITE" id="PS50931"/>
    </source>
</evidence>
<dbReference type="InterPro" id="IPR036390">
    <property type="entry name" value="WH_DNA-bd_sf"/>
</dbReference>
<name>A0ABU2EMH7_9BURK</name>
<proteinExistence type="inferred from homology"/>
<organism evidence="6 7">
    <name type="scientific">Herbaspirillum huttiense subsp. lycopersici</name>
    <dbReference type="NCBI Taxonomy" id="3074428"/>
    <lineage>
        <taxon>Bacteria</taxon>
        <taxon>Pseudomonadati</taxon>
        <taxon>Pseudomonadota</taxon>
        <taxon>Betaproteobacteria</taxon>
        <taxon>Burkholderiales</taxon>
        <taxon>Oxalobacteraceae</taxon>
        <taxon>Herbaspirillum</taxon>
    </lineage>
</organism>
<evidence type="ECO:0000256" key="1">
    <source>
        <dbReference type="ARBA" id="ARBA00009437"/>
    </source>
</evidence>